<keyword evidence="2" id="KW-0547">Nucleotide-binding</keyword>
<dbReference type="OrthoDB" id="5288220at2"/>
<dbReference type="Pfam" id="PF13401">
    <property type="entry name" value="AAA_22"/>
    <property type="match status" value="1"/>
</dbReference>
<dbReference type="Proteomes" id="UP000403266">
    <property type="component" value="Unassembled WGS sequence"/>
</dbReference>
<gene>
    <name evidence="2" type="ORF">FS320_40775</name>
</gene>
<keyword evidence="3" id="KW-1185">Reference proteome</keyword>
<organism evidence="2 3">
    <name type="scientific">Microvirga tunisiensis</name>
    <dbReference type="NCBI Taxonomy" id="2108360"/>
    <lineage>
        <taxon>Bacteria</taxon>
        <taxon>Pseudomonadati</taxon>
        <taxon>Pseudomonadota</taxon>
        <taxon>Alphaproteobacteria</taxon>
        <taxon>Hyphomicrobiales</taxon>
        <taxon>Methylobacteriaceae</taxon>
        <taxon>Microvirga</taxon>
    </lineage>
</organism>
<reference evidence="2 3" key="1">
    <citation type="journal article" date="2019" name="Syst. Appl. Microbiol.">
        <title>Microvirga tunisiensis sp. nov., a root nodule symbiotic bacterium isolated from Lupinus micranthus and L. luteus grown in Northern Tunisia.</title>
        <authorList>
            <person name="Msaddak A."/>
            <person name="Rejili M."/>
            <person name="Duran D."/>
            <person name="Mars M."/>
            <person name="Palacios J.M."/>
            <person name="Ruiz-Argueso T."/>
            <person name="Rey L."/>
            <person name="Imperial J."/>
        </authorList>
    </citation>
    <scope>NUCLEOTIDE SEQUENCE [LARGE SCALE GENOMIC DNA]</scope>
    <source>
        <strain evidence="2 3">Lmie10</strain>
    </source>
</reference>
<protein>
    <submittedName>
        <fullName evidence="2">ATP-binding protein</fullName>
    </submittedName>
</protein>
<comment type="caution">
    <text evidence="2">The sequence shown here is derived from an EMBL/GenBank/DDBJ whole genome shotgun (WGS) entry which is preliminary data.</text>
</comment>
<name>A0A5N7MVZ6_9HYPH</name>
<dbReference type="GO" id="GO:0016887">
    <property type="term" value="F:ATP hydrolysis activity"/>
    <property type="evidence" value="ECO:0007669"/>
    <property type="project" value="InterPro"/>
</dbReference>
<evidence type="ECO:0000259" key="1">
    <source>
        <dbReference type="Pfam" id="PF13401"/>
    </source>
</evidence>
<dbReference type="InterPro" id="IPR027417">
    <property type="entry name" value="P-loop_NTPase"/>
</dbReference>
<dbReference type="AlphaFoldDB" id="A0A5N7MVZ6"/>
<keyword evidence="2" id="KW-0067">ATP-binding</keyword>
<sequence length="292" mass="32789">MAMARRMSGAIPINVIPAEYRPAILEEYKGNPLIEALPPLTDISDLMRAFGRFPLVSDEERTLSPVMRMQAISRLDNYLEPLPQHFEVADTLNLILRGGYVHRNPLRPDYRAELIRLYRHSLDGDRRSLFAAPPSTAPSFALFGISGLGKSTVIEQTLSFLPQALLHKKYKFLQLVWLKLDCPGGGSIKQLLLALTEAIDSLIGTKYKPRRLRDTSVEEFIIEAAKIAARHYLGVLVIDEIQNLLAAKGVGVETLLNFLVMFQNIAKIPIVFIGTPQALSVLADRIHLRWLR</sequence>
<dbReference type="InterPro" id="IPR049945">
    <property type="entry name" value="AAA_22"/>
</dbReference>
<evidence type="ECO:0000313" key="3">
    <source>
        <dbReference type="Proteomes" id="UP000403266"/>
    </source>
</evidence>
<proteinExistence type="predicted"/>
<dbReference type="Gene3D" id="3.40.50.300">
    <property type="entry name" value="P-loop containing nucleotide triphosphate hydrolases"/>
    <property type="match status" value="1"/>
</dbReference>
<accession>A0A5N7MVZ6</accession>
<dbReference type="EMBL" id="VOSK01000534">
    <property type="protein sequence ID" value="MPR31078.1"/>
    <property type="molecule type" value="Genomic_DNA"/>
</dbReference>
<dbReference type="GO" id="GO:0005524">
    <property type="term" value="F:ATP binding"/>
    <property type="evidence" value="ECO:0007669"/>
    <property type="project" value="UniProtKB-KW"/>
</dbReference>
<dbReference type="SUPFAM" id="SSF52540">
    <property type="entry name" value="P-loop containing nucleoside triphosphate hydrolases"/>
    <property type="match status" value="1"/>
</dbReference>
<evidence type="ECO:0000313" key="2">
    <source>
        <dbReference type="EMBL" id="MPR31078.1"/>
    </source>
</evidence>
<feature type="domain" description="ORC1/DEAH AAA+ ATPase" evidence="1">
    <location>
        <begin position="136"/>
        <end position="282"/>
    </location>
</feature>